<evidence type="ECO:0000313" key="2">
    <source>
        <dbReference type="EMBL" id="MPC17573.1"/>
    </source>
</evidence>
<dbReference type="EMBL" id="VSRR010000602">
    <property type="protein sequence ID" value="MPC17573.1"/>
    <property type="molecule type" value="Genomic_DNA"/>
</dbReference>
<feature type="compositionally biased region" description="Basic residues" evidence="1">
    <location>
        <begin position="96"/>
        <end position="107"/>
    </location>
</feature>
<feature type="region of interest" description="Disordered" evidence="1">
    <location>
        <begin position="68"/>
        <end position="107"/>
    </location>
</feature>
<gene>
    <name evidence="2" type="ORF">E2C01_010436</name>
</gene>
<organism evidence="2 3">
    <name type="scientific">Portunus trituberculatus</name>
    <name type="common">Swimming crab</name>
    <name type="synonym">Neptunus trituberculatus</name>
    <dbReference type="NCBI Taxonomy" id="210409"/>
    <lineage>
        <taxon>Eukaryota</taxon>
        <taxon>Metazoa</taxon>
        <taxon>Ecdysozoa</taxon>
        <taxon>Arthropoda</taxon>
        <taxon>Crustacea</taxon>
        <taxon>Multicrustacea</taxon>
        <taxon>Malacostraca</taxon>
        <taxon>Eumalacostraca</taxon>
        <taxon>Eucarida</taxon>
        <taxon>Decapoda</taxon>
        <taxon>Pleocyemata</taxon>
        <taxon>Brachyura</taxon>
        <taxon>Eubrachyura</taxon>
        <taxon>Portunoidea</taxon>
        <taxon>Portunidae</taxon>
        <taxon>Portuninae</taxon>
        <taxon>Portunus</taxon>
    </lineage>
</organism>
<protein>
    <submittedName>
        <fullName evidence="2">Uncharacterized protein</fullName>
    </submittedName>
</protein>
<dbReference type="Proteomes" id="UP000324222">
    <property type="component" value="Unassembled WGS sequence"/>
</dbReference>
<evidence type="ECO:0000256" key="1">
    <source>
        <dbReference type="SAM" id="MobiDB-lite"/>
    </source>
</evidence>
<feature type="compositionally biased region" description="Gly residues" evidence="1">
    <location>
        <begin position="69"/>
        <end position="81"/>
    </location>
</feature>
<comment type="caution">
    <text evidence="2">The sequence shown here is derived from an EMBL/GenBank/DDBJ whole genome shotgun (WGS) entry which is preliminary data.</text>
</comment>
<name>A0A5B7D8M2_PORTR</name>
<sequence>MPLGVVGGQECDGCSGMGPRGVRRAAVWLRGVRRPAGSDGVSSVCVRLCARARKDCRLVFFVASRVAPAGGGQGLEGGSCGRGSRVRCPPPPSRRPSSRRFSRGIAR</sequence>
<keyword evidence="3" id="KW-1185">Reference proteome</keyword>
<proteinExistence type="predicted"/>
<evidence type="ECO:0000313" key="3">
    <source>
        <dbReference type="Proteomes" id="UP000324222"/>
    </source>
</evidence>
<accession>A0A5B7D8M2</accession>
<dbReference type="AlphaFoldDB" id="A0A5B7D8M2"/>
<reference evidence="2 3" key="1">
    <citation type="submission" date="2019-05" db="EMBL/GenBank/DDBJ databases">
        <title>Another draft genome of Portunus trituberculatus and its Hox gene families provides insights of decapod evolution.</title>
        <authorList>
            <person name="Jeong J.-H."/>
            <person name="Song I."/>
            <person name="Kim S."/>
            <person name="Choi T."/>
            <person name="Kim D."/>
            <person name="Ryu S."/>
            <person name="Kim W."/>
        </authorList>
    </citation>
    <scope>NUCLEOTIDE SEQUENCE [LARGE SCALE GENOMIC DNA]</scope>
    <source>
        <tissue evidence="2">Muscle</tissue>
    </source>
</reference>